<dbReference type="Gramene" id="TVU13615">
    <property type="protein sequence ID" value="TVU13615"/>
    <property type="gene ID" value="EJB05_37035"/>
</dbReference>
<accession>A0A5J9TQS6</accession>
<feature type="compositionally biased region" description="Acidic residues" evidence="1">
    <location>
        <begin position="397"/>
        <end position="408"/>
    </location>
</feature>
<dbReference type="EMBL" id="RWGY01000031">
    <property type="protein sequence ID" value="TVU13615.1"/>
    <property type="molecule type" value="Genomic_DNA"/>
</dbReference>
<feature type="compositionally biased region" description="Basic and acidic residues" evidence="1">
    <location>
        <begin position="132"/>
        <end position="146"/>
    </location>
</feature>
<proteinExistence type="predicted"/>
<dbReference type="AlphaFoldDB" id="A0A5J9TQS6"/>
<dbReference type="PANTHER" id="PTHR45786">
    <property type="entry name" value="DNA BINDING PROTEIN-LIKE"/>
    <property type="match status" value="1"/>
</dbReference>
<name>A0A5J9TQS6_9POAL</name>
<feature type="region of interest" description="Disordered" evidence="1">
    <location>
        <begin position="360"/>
        <end position="408"/>
    </location>
</feature>
<sequence length="619" mass="71320">MVLRNWRHPCLCVALPLPADAIPEVEGRWRRAGGGEFDEPSGRGTTGGRRTSCSIVRSRCFDNKMPRHPNYHQNGKGKEERKRFREVTSYVSYTPEQGEASSFRRTNADPPVLSEQVEALCGQQNKSNTNHTSEKRNARRDRDRARRQSLTSEQREEINARRRARYQHLTPEEREQINARRRARIQNLTPEEREELNARRRARTQNLRPEERDEINARRRSRSQNLTPEEREAINARRRARRHNLTLESRQNLTEEARQERNARQRARRKSLPPEEQRALLDQRNARYAARRDTPCKDSIALQCLTGSSAGHPFSCSYPFSYPSNLESIREEEEDLILFAGTGVGDTFGHKELTSMQCHTPAFVDNPSSAPPASIDNPSSDPEDHCICSDSSTENFASDDDNSNISEEQDDEYFIFASRGDDEDLDGQVDSSASEPTPLTLTIVSTKTYQILEPMPDCKHCGAKRFQYEPNGFCCRSGKIKLAHTEPPMELHRLYTSSDPDAVHFRDNIRYFNGHFSFTTLGVSLDNRYTNMRSGVYTFRAQGQIYHNVFSFGQTEDGPKHLELYFYDDDPTLQHRFRRSPNLDRDVIRRLVEILKDNPYSQTFRNIGGADDLEEIVLN</sequence>
<feature type="compositionally biased region" description="Basic and acidic residues" evidence="1">
    <location>
        <begin position="208"/>
        <end position="217"/>
    </location>
</feature>
<comment type="caution">
    <text evidence="2">The sequence shown here is derived from an EMBL/GenBank/DDBJ whole genome shotgun (WGS) entry which is preliminary data.</text>
</comment>
<evidence type="ECO:0000313" key="3">
    <source>
        <dbReference type="Proteomes" id="UP000324897"/>
    </source>
</evidence>
<evidence type="ECO:0000313" key="2">
    <source>
        <dbReference type="EMBL" id="TVU13615.1"/>
    </source>
</evidence>
<feature type="region of interest" description="Disordered" evidence="1">
    <location>
        <begin position="64"/>
        <end position="84"/>
    </location>
</feature>
<evidence type="ECO:0000256" key="1">
    <source>
        <dbReference type="SAM" id="MobiDB-lite"/>
    </source>
</evidence>
<reference evidence="2 3" key="1">
    <citation type="journal article" date="2019" name="Sci. Rep.">
        <title>A high-quality genome of Eragrostis curvula grass provides insights into Poaceae evolution and supports new strategies to enhance forage quality.</title>
        <authorList>
            <person name="Carballo J."/>
            <person name="Santos B.A.C.M."/>
            <person name="Zappacosta D."/>
            <person name="Garbus I."/>
            <person name="Selva J.P."/>
            <person name="Gallo C.A."/>
            <person name="Diaz A."/>
            <person name="Albertini E."/>
            <person name="Caccamo M."/>
            <person name="Echenique V."/>
        </authorList>
    </citation>
    <scope>NUCLEOTIDE SEQUENCE [LARGE SCALE GENOMIC DNA]</scope>
    <source>
        <strain evidence="3">cv. Victoria</strain>
        <tissue evidence="2">Leaf</tissue>
    </source>
</reference>
<gene>
    <name evidence="2" type="ORF">EJB05_37035</name>
</gene>
<dbReference type="OrthoDB" id="683332at2759"/>
<dbReference type="Proteomes" id="UP000324897">
    <property type="component" value="Unassembled WGS sequence"/>
</dbReference>
<organism evidence="2 3">
    <name type="scientific">Eragrostis curvula</name>
    <name type="common">weeping love grass</name>
    <dbReference type="NCBI Taxonomy" id="38414"/>
    <lineage>
        <taxon>Eukaryota</taxon>
        <taxon>Viridiplantae</taxon>
        <taxon>Streptophyta</taxon>
        <taxon>Embryophyta</taxon>
        <taxon>Tracheophyta</taxon>
        <taxon>Spermatophyta</taxon>
        <taxon>Magnoliopsida</taxon>
        <taxon>Liliopsida</taxon>
        <taxon>Poales</taxon>
        <taxon>Poaceae</taxon>
        <taxon>PACMAD clade</taxon>
        <taxon>Chloridoideae</taxon>
        <taxon>Eragrostideae</taxon>
        <taxon>Eragrostidinae</taxon>
        <taxon>Eragrostis</taxon>
    </lineage>
</organism>
<feature type="compositionally biased region" description="Basic and acidic residues" evidence="1">
    <location>
        <begin position="253"/>
        <end position="263"/>
    </location>
</feature>
<protein>
    <recommendedName>
        <fullName evidence="4">Helitron helicase-like domain-containing protein</fullName>
    </recommendedName>
</protein>
<feature type="compositionally biased region" description="Polar residues" evidence="1">
    <location>
        <begin position="122"/>
        <end position="131"/>
    </location>
</feature>
<keyword evidence="3" id="KW-1185">Reference proteome</keyword>
<feature type="region of interest" description="Disordered" evidence="1">
    <location>
        <begin position="121"/>
        <end position="280"/>
    </location>
</feature>
<evidence type="ECO:0008006" key="4">
    <source>
        <dbReference type="Google" id="ProtNLM"/>
    </source>
</evidence>
<dbReference type="PANTHER" id="PTHR45786:SF68">
    <property type="entry name" value="OS02G0701800 PROTEIN"/>
    <property type="match status" value="1"/>
</dbReference>